<dbReference type="InterPro" id="IPR005103">
    <property type="entry name" value="AA9_LPMO"/>
</dbReference>
<dbReference type="Gene3D" id="2.70.50.70">
    <property type="match status" value="1"/>
</dbReference>
<evidence type="ECO:0000256" key="16">
    <source>
        <dbReference type="SAM" id="SignalP"/>
    </source>
</evidence>
<evidence type="ECO:0000256" key="9">
    <source>
        <dbReference type="ARBA" id="ARBA00023033"/>
    </source>
</evidence>
<evidence type="ECO:0000256" key="12">
    <source>
        <dbReference type="ARBA" id="ARBA00023326"/>
    </source>
</evidence>
<dbReference type="GO" id="GO:0005576">
    <property type="term" value="C:extracellular region"/>
    <property type="evidence" value="ECO:0007669"/>
    <property type="project" value="UniProtKB-SubCell"/>
</dbReference>
<evidence type="ECO:0000256" key="1">
    <source>
        <dbReference type="ARBA" id="ARBA00001973"/>
    </source>
</evidence>
<sequence>MHTSTFFLGLATAFASVSSAHTLFSNLFVNAVNQGDGTCIRMGMTANTATYPVRDYHSEEMACGRDNQDAVPFTCRAPAGAKLTLEFREYVDLAHPGAIDPSHKGAHAVYAKKVSDMQITPAAGGGWFKIWDEGYDEKEKLWSTTKLNNAKGLLSIRLPSGLPSGYYLLRSEIVTLQNVTNGVVAPQFYIGCAQLYVQGADNAAPIPDSKTVSIPGYIHSTDIGITFNIYDVPLKLPYVTLGPKPYIPTLSSSAAAAIAKAAAVPFAGAVPDTCLLKNANWCGVEVPSYTDEDGCWAASANCWAQQKTCYDMAPPTGSKGCAEWDAKKCTVIQDNCKAGDFVGPPNKGQKLPNVDADNVDVNDLPPVQVEDESENEAGTAADVVEADVNEGPASSAAPSVFVSLPATVATPTAGAGAAATPGCGCGCGRRVRS</sequence>
<comment type="similarity">
    <text evidence="13">Belongs to the polysaccharide monooxygenase AA9 family.</text>
</comment>
<name>A0AAE1CBG2_9PEZI</name>
<evidence type="ECO:0000313" key="18">
    <source>
        <dbReference type="EMBL" id="KAK3687480.1"/>
    </source>
</evidence>
<keyword evidence="3" id="KW-0964">Secreted</keyword>
<evidence type="ECO:0000256" key="5">
    <source>
        <dbReference type="ARBA" id="ARBA00022729"/>
    </source>
</evidence>
<evidence type="ECO:0000259" key="17">
    <source>
        <dbReference type="Pfam" id="PF03443"/>
    </source>
</evidence>
<feature type="chain" id="PRO_5042058643" description="lytic cellulose monooxygenase (C4-dehydrogenating)" evidence="16">
    <location>
        <begin position="20"/>
        <end position="433"/>
    </location>
</feature>
<organism evidence="18 19">
    <name type="scientific">Podospora appendiculata</name>
    <dbReference type="NCBI Taxonomy" id="314037"/>
    <lineage>
        <taxon>Eukaryota</taxon>
        <taxon>Fungi</taxon>
        <taxon>Dikarya</taxon>
        <taxon>Ascomycota</taxon>
        <taxon>Pezizomycotina</taxon>
        <taxon>Sordariomycetes</taxon>
        <taxon>Sordariomycetidae</taxon>
        <taxon>Sordariales</taxon>
        <taxon>Podosporaceae</taxon>
        <taxon>Podospora</taxon>
    </lineage>
</organism>
<dbReference type="EMBL" id="JAULSO010000002">
    <property type="protein sequence ID" value="KAK3687480.1"/>
    <property type="molecule type" value="Genomic_DNA"/>
</dbReference>
<evidence type="ECO:0000256" key="7">
    <source>
        <dbReference type="ARBA" id="ARBA00023002"/>
    </source>
</evidence>
<keyword evidence="8" id="KW-0186">Copper</keyword>
<evidence type="ECO:0000256" key="10">
    <source>
        <dbReference type="ARBA" id="ARBA00023157"/>
    </source>
</evidence>
<dbReference type="Proteomes" id="UP001270362">
    <property type="component" value="Unassembled WGS sequence"/>
</dbReference>
<dbReference type="CDD" id="cd21175">
    <property type="entry name" value="LPMO_AA9"/>
    <property type="match status" value="1"/>
</dbReference>
<comment type="catalytic activity">
    <reaction evidence="14">
        <text>[(1-&gt;4)-beta-D-glucosyl]n+m + reduced acceptor + O2 = 4-dehydro-beta-D-glucosyl-[(1-&gt;4)-beta-D-glucosyl]n-1 + [(1-&gt;4)-beta-D-glucosyl]m + acceptor + H2O.</text>
        <dbReference type="EC" id="1.14.99.56"/>
    </reaction>
</comment>
<evidence type="ECO:0000256" key="2">
    <source>
        <dbReference type="ARBA" id="ARBA00004613"/>
    </source>
</evidence>
<dbReference type="GO" id="GO:0004497">
    <property type="term" value="F:monooxygenase activity"/>
    <property type="evidence" value="ECO:0007669"/>
    <property type="project" value="UniProtKB-KW"/>
</dbReference>
<protein>
    <recommendedName>
        <fullName evidence="15">lytic cellulose monooxygenase (C4-dehydrogenating)</fullName>
        <ecNumber evidence="15">1.14.99.56</ecNumber>
    </recommendedName>
</protein>
<evidence type="ECO:0000256" key="15">
    <source>
        <dbReference type="ARBA" id="ARBA00047174"/>
    </source>
</evidence>
<evidence type="ECO:0000256" key="13">
    <source>
        <dbReference type="ARBA" id="ARBA00044502"/>
    </source>
</evidence>
<dbReference type="Pfam" id="PF03443">
    <property type="entry name" value="AA9"/>
    <property type="match status" value="1"/>
</dbReference>
<comment type="cofactor">
    <cofactor evidence="1">
        <name>Cu(2+)</name>
        <dbReference type="ChEBI" id="CHEBI:29036"/>
    </cofactor>
</comment>
<evidence type="ECO:0000256" key="8">
    <source>
        <dbReference type="ARBA" id="ARBA00023008"/>
    </source>
</evidence>
<evidence type="ECO:0000313" key="19">
    <source>
        <dbReference type="Proteomes" id="UP001270362"/>
    </source>
</evidence>
<proteinExistence type="inferred from homology"/>
<keyword evidence="10" id="KW-1015">Disulfide bond</keyword>
<dbReference type="InterPro" id="IPR049892">
    <property type="entry name" value="AA9"/>
</dbReference>
<keyword evidence="11" id="KW-0119">Carbohydrate metabolism</keyword>
<keyword evidence="18" id="KW-0378">Hydrolase</keyword>
<keyword evidence="4" id="KW-0479">Metal-binding</keyword>
<evidence type="ECO:0000256" key="3">
    <source>
        <dbReference type="ARBA" id="ARBA00022525"/>
    </source>
</evidence>
<keyword evidence="5 16" id="KW-0732">Signal</keyword>
<dbReference type="GO" id="GO:0030245">
    <property type="term" value="P:cellulose catabolic process"/>
    <property type="evidence" value="ECO:0007669"/>
    <property type="project" value="UniProtKB-KW"/>
</dbReference>
<comment type="subcellular location">
    <subcellularLocation>
        <location evidence="2">Secreted</location>
    </subcellularLocation>
</comment>
<dbReference type="PANTHER" id="PTHR33353:SF32">
    <property type="entry name" value="ENDO-BETA-1,4-GLUCANASE D"/>
    <property type="match status" value="1"/>
</dbReference>
<keyword evidence="6" id="KW-0136">Cellulose degradation</keyword>
<keyword evidence="12" id="KW-0624">Polysaccharide degradation</keyword>
<gene>
    <name evidence="18" type="ORF">B0T22DRAFT_129488</name>
</gene>
<feature type="domain" description="Auxiliary Activity family 9 catalytic" evidence="17">
    <location>
        <begin position="21"/>
        <end position="231"/>
    </location>
</feature>
<evidence type="ECO:0000256" key="6">
    <source>
        <dbReference type="ARBA" id="ARBA00023001"/>
    </source>
</evidence>
<reference evidence="18" key="1">
    <citation type="journal article" date="2023" name="Mol. Phylogenet. Evol.">
        <title>Genome-scale phylogeny and comparative genomics of the fungal order Sordariales.</title>
        <authorList>
            <person name="Hensen N."/>
            <person name="Bonometti L."/>
            <person name="Westerberg I."/>
            <person name="Brannstrom I.O."/>
            <person name="Guillou S."/>
            <person name="Cros-Aarteil S."/>
            <person name="Calhoun S."/>
            <person name="Haridas S."/>
            <person name="Kuo A."/>
            <person name="Mondo S."/>
            <person name="Pangilinan J."/>
            <person name="Riley R."/>
            <person name="LaButti K."/>
            <person name="Andreopoulos B."/>
            <person name="Lipzen A."/>
            <person name="Chen C."/>
            <person name="Yan M."/>
            <person name="Daum C."/>
            <person name="Ng V."/>
            <person name="Clum A."/>
            <person name="Steindorff A."/>
            <person name="Ohm R.A."/>
            <person name="Martin F."/>
            <person name="Silar P."/>
            <person name="Natvig D.O."/>
            <person name="Lalanne C."/>
            <person name="Gautier V."/>
            <person name="Ament-Velasquez S.L."/>
            <person name="Kruys A."/>
            <person name="Hutchinson M.I."/>
            <person name="Powell A.J."/>
            <person name="Barry K."/>
            <person name="Miller A.N."/>
            <person name="Grigoriev I.V."/>
            <person name="Debuchy R."/>
            <person name="Gladieux P."/>
            <person name="Hiltunen Thoren M."/>
            <person name="Johannesson H."/>
        </authorList>
    </citation>
    <scope>NUCLEOTIDE SEQUENCE</scope>
    <source>
        <strain evidence="18">CBS 314.62</strain>
    </source>
</reference>
<accession>A0AAE1CBG2</accession>
<evidence type="ECO:0000256" key="11">
    <source>
        <dbReference type="ARBA" id="ARBA00023277"/>
    </source>
</evidence>
<dbReference type="GO" id="GO:0016787">
    <property type="term" value="F:hydrolase activity"/>
    <property type="evidence" value="ECO:0007669"/>
    <property type="project" value="UniProtKB-KW"/>
</dbReference>
<comment type="caution">
    <text evidence="18">The sequence shown here is derived from an EMBL/GenBank/DDBJ whole genome shotgun (WGS) entry which is preliminary data.</text>
</comment>
<feature type="signal peptide" evidence="16">
    <location>
        <begin position="1"/>
        <end position="19"/>
    </location>
</feature>
<keyword evidence="7" id="KW-0560">Oxidoreductase</keyword>
<dbReference type="EC" id="1.14.99.56" evidence="15"/>
<dbReference type="PANTHER" id="PTHR33353">
    <property type="entry name" value="PUTATIVE (AFU_ORTHOLOGUE AFUA_1G12560)-RELATED"/>
    <property type="match status" value="1"/>
</dbReference>
<reference evidence="18" key="2">
    <citation type="submission" date="2023-06" db="EMBL/GenBank/DDBJ databases">
        <authorList>
            <consortium name="Lawrence Berkeley National Laboratory"/>
            <person name="Haridas S."/>
            <person name="Hensen N."/>
            <person name="Bonometti L."/>
            <person name="Westerberg I."/>
            <person name="Brannstrom I.O."/>
            <person name="Guillou S."/>
            <person name="Cros-Aarteil S."/>
            <person name="Calhoun S."/>
            <person name="Kuo A."/>
            <person name="Mondo S."/>
            <person name="Pangilinan J."/>
            <person name="Riley R."/>
            <person name="Labutti K."/>
            <person name="Andreopoulos B."/>
            <person name="Lipzen A."/>
            <person name="Chen C."/>
            <person name="Yanf M."/>
            <person name="Daum C."/>
            <person name="Ng V."/>
            <person name="Clum A."/>
            <person name="Steindorff A."/>
            <person name="Ohm R."/>
            <person name="Martin F."/>
            <person name="Silar P."/>
            <person name="Natvig D."/>
            <person name="Lalanne C."/>
            <person name="Gautier V."/>
            <person name="Ament-Velasquez S.L."/>
            <person name="Kruys A."/>
            <person name="Hutchinson M.I."/>
            <person name="Powell A.J."/>
            <person name="Barry K."/>
            <person name="Miller A.N."/>
            <person name="Grigoriev I.V."/>
            <person name="Debuchy R."/>
            <person name="Gladieux P."/>
            <person name="Thoren M.H."/>
            <person name="Johannesson H."/>
        </authorList>
    </citation>
    <scope>NUCLEOTIDE SEQUENCE</scope>
    <source>
        <strain evidence="18">CBS 314.62</strain>
    </source>
</reference>
<evidence type="ECO:0000256" key="4">
    <source>
        <dbReference type="ARBA" id="ARBA00022723"/>
    </source>
</evidence>
<dbReference type="AlphaFoldDB" id="A0AAE1CBG2"/>
<dbReference type="GO" id="GO:0046872">
    <property type="term" value="F:metal ion binding"/>
    <property type="evidence" value="ECO:0007669"/>
    <property type="project" value="UniProtKB-KW"/>
</dbReference>
<keyword evidence="19" id="KW-1185">Reference proteome</keyword>
<keyword evidence="9" id="KW-0503">Monooxygenase</keyword>
<evidence type="ECO:0000256" key="14">
    <source>
        <dbReference type="ARBA" id="ARBA00045077"/>
    </source>
</evidence>